<proteinExistence type="predicted"/>
<gene>
    <name evidence="4" type="primary">pkn1_1</name>
    <name evidence="4" type="ORF">Pla8534_00300</name>
</gene>
<evidence type="ECO:0000313" key="5">
    <source>
        <dbReference type="Proteomes" id="UP000317648"/>
    </source>
</evidence>
<dbReference type="Gene3D" id="3.90.1580.10">
    <property type="entry name" value="paralog of FGE (formylglycine-generating enzyme)"/>
    <property type="match status" value="1"/>
</dbReference>
<dbReference type="GO" id="GO:0004674">
    <property type="term" value="F:protein serine/threonine kinase activity"/>
    <property type="evidence" value="ECO:0007669"/>
    <property type="project" value="UniProtKB-EC"/>
</dbReference>
<feature type="domain" description="Sulfatase-modifying factor enzyme-like" evidence="3">
    <location>
        <begin position="287"/>
        <end position="550"/>
    </location>
</feature>
<keyword evidence="4" id="KW-0418">Kinase</keyword>
<dbReference type="EMBL" id="CP036433">
    <property type="protein sequence ID" value="QDU92285.1"/>
    <property type="molecule type" value="Genomic_DNA"/>
</dbReference>
<reference evidence="4 5" key="1">
    <citation type="submission" date="2019-02" db="EMBL/GenBank/DDBJ databases">
        <title>Deep-cultivation of Planctomycetes and their phenomic and genomic characterization uncovers novel biology.</title>
        <authorList>
            <person name="Wiegand S."/>
            <person name="Jogler M."/>
            <person name="Boedeker C."/>
            <person name="Pinto D."/>
            <person name="Vollmers J."/>
            <person name="Rivas-Marin E."/>
            <person name="Kohn T."/>
            <person name="Peeters S.H."/>
            <person name="Heuer A."/>
            <person name="Rast P."/>
            <person name="Oberbeckmann S."/>
            <person name="Bunk B."/>
            <person name="Jeske O."/>
            <person name="Meyerdierks A."/>
            <person name="Storesund J.E."/>
            <person name="Kallscheuer N."/>
            <person name="Luecker S."/>
            <person name="Lage O.M."/>
            <person name="Pohl T."/>
            <person name="Merkel B.J."/>
            <person name="Hornburger P."/>
            <person name="Mueller R.-W."/>
            <person name="Bruemmer F."/>
            <person name="Labrenz M."/>
            <person name="Spormann A.M."/>
            <person name="Op den Camp H."/>
            <person name="Overmann J."/>
            <person name="Amann R."/>
            <person name="Jetten M.S.M."/>
            <person name="Mascher T."/>
            <person name="Medema M.H."/>
            <person name="Devos D.P."/>
            <person name="Kaster A.-K."/>
            <person name="Ovreas L."/>
            <person name="Rohde M."/>
            <person name="Galperin M.Y."/>
            <person name="Jogler C."/>
        </authorList>
    </citation>
    <scope>NUCLEOTIDE SEQUENCE [LARGE SCALE GENOMIC DNA]</scope>
    <source>
        <strain evidence="4 5">Pla85_3_4</strain>
    </source>
</reference>
<evidence type="ECO:0000256" key="1">
    <source>
        <dbReference type="SAM" id="MobiDB-lite"/>
    </source>
</evidence>
<dbReference type="Pfam" id="PF03781">
    <property type="entry name" value="FGE-sulfatase"/>
    <property type="match status" value="1"/>
</dbReference>
<dbReference type="PANTHER" id="PTHR23150:SF19">
    <property type="entry name" value="FORMYLGLYCINE-GENERATING ENZYME"/>
    <property type="match status" value="1"/>
</dbReference>
<dbReference type="OrthoDB" id="9812426at2"/>
<accession>A0A518DKC3</accession>
<evidence type="ECO:0000256" key="2">
    <source>
        <dbReference type="SAM" id="SignalP"/>
    </source>
</evidence>
<dbReference type="EC" id="2.7.11.1" evidence="4"/>
<name>A0A518DKC3_9BACT</name>
<feature type="chain" id="PRO_5021954781" evidence="2">
    <location>
        <begin position="27"/>
        <end position="556"/>
    </location>
</feature>
<keyword evidence="5" id="KW-1185">Reference proteome</keyword>
<dbReference type="SUPFAM" id="SSF56436">
    <property type="entry name" value="C-type lectin-like"/>
    <property type="match status" value="1"/>
</dbReference>
<dbReference type="Proteomes" id="UP000317648">
    <property type="component" value="Chromosome"/>
</dbReference>
<dbReference type="AlphaFoldDB" id="A0A518DKC3"/>
<feature type="signal peptide" evidence="2">
    <location>
        <begin position="1"/>
        <end position="26"/>
    </location>
</feature>
<organism evidence="4 5">
    <name type="scientific">Lignipirellula cremea</name>
    <dbReference type="NCBI Taxonomy" id="2528010"/>
    <lineage>
        <taxon>Bacteria</taxon>
        <taxon>Pseudomonadati</taxon>
        <taxon>Planctomycetota</taxon>
        <taxon>Planctomycetia</taxon>
        <taxon>Pirellulales</taxon>
        <taxon>Pirellulaceae</taxon>
        <taxon>Lignipirellula</taxon>
    </lineage>
</organism>
<protein>
    <submittedName>
        <fullName evidence="4">Serine/threonine-protein kinase pkn1</fullName>
        <ecNumber evidence="4">2.7.11.1</ecNumber>
    </submittedName>
</protein>
<dbReference type="GO" id="GO:0120147">
    <property type="term" value="F:formylglycine-generating oxidase activity"/>
    <property type="evidence" value="ECO:0007669"/>
    <property type="project" value="TreeGrafter"/>
</dbReference>
<dbReference type="InterPro" id="IPR051043">
    <property type="entry name" value="Sulfatase_Mod_Factor_Kinase"/>
</dbReference>
<dbReference type="InterPro" id="IPR005532">
    <property type="entry name" value="SUMF_dom"/>
</dbReference>
<dbReference type="InterPro" id="IPR042095">
    <property type="entry name" value="SUMF_sf"/>
</dbReference>
<evidence type="ECO:0000313" key="4">
    <source>
        <dbReference type="EMBL" id="QDU92285.1"/>
    </source>
</evidence>
<feature type="region of interest" description="Disordered" evidence="1">
    <location>
        <begin position="499"/>
        <end position="525"/>
    </location>
</feature>
<dbReference type="InterPro" id="IPR016187">
    <property type="entry name" value="CTDL_fold"/>
</dbReference>
<evidence type="ECO:0000259" key="3">
    <source>
        <dbReference type="Pfam" id="PF03781"/>
    </source>
</evidence>
<keyword evidence="2" id="KW-0732">Signal</keyword>
<keyword evidence="4" id="KW-0808">Transferase</keyword>
<dbReference type="PANTHER" id="PTHR23150">
    <property type="entry name" value="SULFATASE MODIFYING FACTOR 1, 2"/>
    <property type="match status" value="1"/>
</dbReference>
<sequence precursor="true">MCLRNTFLKSIVVSCVCLTAQTGALAMETTDEKTTLTVEQAKAILAQPPGTFSFRNLVEVDLEVARVLSQYKGELRLNGLTHLSPEVALALSDQPKGANLCLNGLTELSPEAAKALATRPGGMLSLNALTSVSPQVARELSNVKGKLTLNGVTQLSVESARELAKHRSKLTLFTLPEISDEAAAALAEHRGTFLLNGLTRLSSPVLVESMLQKNDGFLGFKKVEKISDGVAEVLVAYDGKKAISLDGLTEVPAAHAASLRANKNIVLPAHLQKPGITNSLGMRLAYITAGTFAMGSPRDEPGRESQEQRHSVELTKDFYLGVHEVTVGQFREFVRESGYQTEAERDGKGSWGITATGKFEQDAKYNWKAPGFDQTDDHPVVDVSWNDAKAFCQWLSEKEKRTYRLPTEAVWEYACRAGTHSAYAFGDDPQNLMTSGNVADATARAEFPAWSLGIKGTDGHAYTAPVGQFKPNRFGLFDMHGNVWEWCEDWFDENAYGNTKRIDPTGPDSGSKRVHRGGGWSSAPERCRSASRVSRDHSTYRGCYLGFRVVLEPLTE</sequence>
<dbReference type="KEGG" id="lcre:Pla8534_00300"/>